<evidence type="ECO:0000256" key="3">
    <source>
        <dbReference type="ARBA" id="ARBA00001974"/>
    </source>
</evidence>
<dbReference type="Pfam" id="PF07992">
    <property type="entry name" value="Pyr_redox_2"/>
    <property type="match status" value="1"/>
</dbReference>
<comment type="cofactor">
    <cofactor evidence="2">
        <name>[4Fe-4S] cluster</name>
        <dbReference type="ChEBI" id="CHEBI:49883"/>
    </cofactor>
</comment>
<evidence type="ECO:0000256" key="8">
    <source>
        <dbReference type="ARBA" id="ARBA00022723"/>
    </source>
</evidence>
<evidence type="ECO:0000256" key="11">
    <source>
        <dbReference type="ARBA" id="ARBA00023004"/>
    </source>
</evidence>
<dbReference type="Gene3D" id="3.30.390.30">
    <property type="match status" value="1"/>
</dbReference>
<dbReference type="RefSeq" id="WP_119786528.1">
    <property type="nucleotide sequence ID" value="NZ_QYUQ01000002.1"/>
</dbReference>
<dbReference type="InterPro" id="IPR007419">
    <property type="entry name" value="BFD-like_2Fe2S-bd_dom"/>
</dbReference>
<evidence type="ECO:0000256" key="13">
    <source>
        <dbReference type="SAM" id="Phobius"/>
    </source>
</evidence>
<keyword evidence="10" id="KW-0560">Oxidoreductase</keyword>
<comment type="cofactor">
    <cofactor evidence="3">
        <name>FAD</name>
        <dbReference type="ChEBI" id="CHEBI:57692"/>
    </cofactor>
</comment>
<evidence type="ECO:0000259" key="14">
    <source>
        <dbReference type="Pfam" id="PF04324"/>
    </source>
</evidence>
<evidence type="ECO:0000313" key="17">
    <source>
        <dbReference type="EMBL" id="RJG03029.1"/>
    </source>
</evidence>
<dbReference type="PRINTS" id="PR00411">
    <property type="entry name" value="PNDRDTASEI"/>
</dbReference>
<reference evidence="18" key="1">
    <citation type="submission" date="2018-09" db="EMBL/GenBank/DDBJ databases">
        <authorList>
            <person name="Zhu H."/>
        </authorList>
    </citation>
    <scope>NUCLEOTIDE SEQUENCE [LARGE SCALE GENOMIC DNA]</scope>
    <source>
        <strain evidence="18">K1S02-23</strain>
    </source>
</reference>
<accession>A0A3A3G8E9</accession>
<dbReference type="InterPro" id="IPR036188">
    <property type="entry name" value="FAD/NAD-bd_sf"/>
</dbReference>
<keyword evidence="6" id="KW-0349">Heme</keyword>
<evidence type="ECO:0000256" key="7">
    <source>
        <dbReference type="ARBA" id="ARBA00022630"/>
    </source>
</evidence>
<keyword evidence="7" id="KW-0285">Flavoprotein</keyword>
<gene>
    <name evidence="17" type="ORF">D3878_16785</name>
</gene>
<name>A0A3A3G8E9_9BURK</name>
<dbReference type="Pfam" id="PF18267">
    <property type="entry name" value="Rubredoxin_C"/>
    <property type="match status" value="1"/>
</dbReference>
<dbReference type="AlphaFoldDB" id="A0A3A3G8E9"/>
<evidence type="ECO:0000256" key="2">
    <source>
        <dbReference type="ARBA" id="ARBA00001966"/>
    </source>
</evidence>
<feature type="domain" description="FAD/NAD(P)-binding" evidence="15">
    <location>
        <begin position="15"/>
        <end position="307"/>
    </location>
</feature>
<evidence type="ECO:0000259" key="15">
    <source>
        <dbReference type="Pfam" id="PF07992"/>
    </source>
</evidence>
<dbReference type="GO" id="GO:0051536">
    <property type="term" value="F:iron-sulfur cluster binding"/>
    <property type="evidence" value="ECO:0007669"/>
    <property type="project" value="UniProtKB-KW"/>
</dbReference>
<comment type="pathway">
    <text evidence="4">Nitrogen metabolism; nitrate reduction (assimilation).</text>
</comment>
<evidence type="ECO:0000313" key="18">
    <source>
        <dbReference type="Proteomes" id="UP000266327"/>
    </source>
</evidence>
<evidence type="ECO:0000256" key="4">
    <source>
        <dbReference type="ARBA" id="ARBA00005096"/>
    </source>
</evidence>
<keyword evidence="9" id="KW-0274">FAD</keyword>
<feature type="transmembrane region" description="Helical" evidence="13">
    <location>
        <begin position="529"/>
        <end position="550"/>
    </location>
</feature>
<dbReference type="InterPro" id="IPR041854">
    <property type="entry name" value="BFD-like_2Fe2S-bd_dom_sf"/>
</dbReference>
<dbReference type="PANTHER" id="PTHR43809:SF1">
    <property type="entry name" value="NITRITE REDUCTASE (NADH) LARGE SUBUNIT"/>
    <property type="match status" value="1"/>
</dbReference>
<comment type="cofactor">
    <cofactor evidence="1">
        <name>siroheme</name>
        <dbReference type="ChEBI" id="CHEBI:60052"/>
    </cofactor>
</comment>
<comment type="caution">
    <text evidence="17">The sequence shown here is derived from an EMBL/GenBank/DDBJ whole genome shotgun (WGS) entry which is preliminary data.</text>
</comment>
<keyword evidence="18" id="KW-1185">Reference proteome</keyword>
<organism evidence="17 18">
    <name type="scientific">Noviherbaspirillum sedimenti</name>
    <dbReference type="NCBI Taxonomy" id="2320865"/>
    <lineage>
        <taxon>Bacteria</taxon>
        <taxon>Pseudomonadati</taxon>
        <taxon>Pseudomonadota</taxon>
        <taxon>Betaproteobacteria</taxon>
        <taxon>Burkholderiales</taxon>
        <taxon>Oxalobacteraceae</taxon>
        <taxon>Noviherbaspirillum</taxon>
    </lineage>
</organism>
<keyword evidence="11" id="KW-0408">Iron</keyword>
<dbReference type="Proteomes" id="UP000266327">
    <property type="component" value="Unassembled WGS sequence"/>
</dbReference>
<keyword evidence="8" id="KW-0479">Metal-binding</keyword>
<dbReference type="InterPro" id="IPR041575">
    <property type="entry name" value="Rubredoxin_C"/>
</dbReference>
<keyword evidence="13" id="KW-0472">Membrane</keyword>
<dbReference type="InterPro" id="IPR052034">
    <property type="entry name" value="NasD-like"/>
</dbReference>
<dbReference type="SUPFAM" id="SSF51905">
    <property type="entry name" value="FAD/NAD(P)-binding domain"/>
    <property type="match status" value="2"/>
</dbReference>
<feature type="transmembrane region" description="Helical" evidence="13">
    <location>
        <begin position="594"/>
        <end position="614"/>
    </location>
</feature>
<keyword evidence="13" id="KW-0812">Transmembrane</keyword>
<dbReference type="EMBL" id="QYUQ01000002">
    <property type="protein sequence ID" value="RJG03029.1"/>
    <property type="molecule type" value="Genomic_DNA"/>
</dbReference>
<dbReference type="InterPro" id="IPR016156">
    <property type="entry name" value="FAD/NAD-linked_Rdtase_dimer_sf"/>
</dbReference>
<evidence type="ECO:0000256" key="1">
    <source>
        <dbReference type="ARBA" id="ARBA00001929"/>
    </source>
</evidence>
<dbReference type="Pfam" id="PF04324">
    <property type="entry name" value="Fer2_BFD"/>
    <property type="match status" value="1"/>
</dbReference>
<comment type="similarity">
    <text evidence="5">Belongs to the nitrite and sulfite reductase 4Fe-4S domain family.</text>
</comment>
<protein>
    <submittedName>
        <fullName evidence="17">NAD(P)/FAD-dependent oxidoreductase</fullName>
    </submittedName>
</protein>
<evidence type="ECO:0000256" key="9">
    <source>
        <dbReference type="ARBA" id="ARBA00022827"/>
    </source>
</evidence>
<dbReference type="Gene3D" id="1.10.10.1100">
    <property type="entry name" value="BFD-like [2Fe-2S]-binding domain"/>
    <property type="match status" value="1"/>
</dbReference>
<evidence type="ECO:0000256" key="6">
    <source>
        <dbReference type="ARBA" id="ARBA00022617"/>
    </source>
</evidence>
<keyword evidence="12" id="KW-0411">Iron-sulfur</keyword>
<dbReference type="Gene3D" id="3.50.50.60">
    <property type="entry name" value="FAD/NAD(P)-binding domain"/>
    <property type="match status" value="2"/>
</dbReference>
<dbReference type="PRINTS" id="PR00368">
    <property type="entry name" value="FADPNR"/>
</dbReference>
<dbReference type="InterPro" id="IPR023753">
    <property type="entry name" value="FAD/NAD-binding_dom"/>
</dbReference>
<keyword evidence="13" id="KW-1133">Transmembrane helix</keyword>
<feature type="domain" description="NADH-rubredoxin oxidoreductase C-terminal" evidence="16">
    <location>
        <begin position="323"/>
        <end position="391"/>
    </location>
</feature>
<evidence type="ECO:0000259" key="16">
    <source>
        <dbReference type="Pfam" id="PF18267"/>
    </source>
</evidence>
<dbReference type="GO" id="GO:0016491">
    <property type="term" value="F:oxidoreductase activity"/>
    <property type="evidence" value="ECO:0007669"/>
    <property type="project" value="UniProtKB-KW"/>
</dbReference>
<evidence type="ECO:0000256" key="10">
    <source>
        <dbReference type="ARBA" id="ARBA00023002"/>
    </source>
</evidence>
<dbReference type="OrthoDB" id="9768666at2"/>
<dbReference type="PANTHER" id="PTHR43809">
    <property type="entry name" value="NITRITE REDUCTASE (NADH) LARGE SUBUNIT"/>
    <property type="match status" value="1"/>
</dbReference>
<feature type="transmembrane region" description="Helical" evidence="13">
    <location>
        <begin position="489"/>
        <end position="509"/>
    </location>
</feature>
<evidence type="ECO:0000256" key="5">
    <source>
        <dbReference type="ARBA" id="ARBA00010429"/>
    </source>
</evidence>
<dbReference type="GO" id="GO:0046872">
    <property type="term" value="F:metal ion binding"/>
    <property type="evidence" value="ECO:0007669"/>
    <property type="project" value="UniProtKB-KW"/>
</dbReference>
<feature type="transmembrane region" description="Helical" evidence="13">
    <location>
        <begin position="562"/>
        <end position="582"/>
    </location>
</feature>
<proteinExistence type="inferred from homology"/>
<evidence type="ECO:0000256" key="12">
    <source>
        <dbReference type="ARBA" id="ARBA00023014"/>
    </source>
</evidence>
<feature type="domain" description="BFD-like [2Fe-2S]-binding" evidence="14">
    <location>
        <begin position="427"/>
        <end position="473"/>
    </location>
</feature>
<sequence>MLQSILQVEPAEAPLVVIGTGPVGVRFAQDLHRRDPSIPLVIYGDEPWEPYNRVRLSSFLAGEADWAALTQGLALPQGPGIEARLNCAVLQINCAKQEIEDSAGRTQRYSRLVLATGSRPRIPDVPGIGQANVYVFRDMDDTQRLFARRIRSRRTVVLGGGLLGLEAARAMQRFNTEVLVIENSDRLMMQQLDQKASDLLRAHVEASGLRVLTGAAVKRVHGAGAVTGISLRGGDAVECDTVVIAAGIRPNTDLALRAGLSIGRGIRVNDRMQTSDPYIYAIGECAEHRDRVYGIVAPGLEQAAVAVHALCGGDASYAGSLQATRLKVLDMPVFSMGRVGERDGIGMASTAAYEDRNASIYRKVFVERGRLIGAMAVGECEDLRRLQEAVTGNRRILPWQLWRFRRTGSLWQEEETSSVVNWPASAVVCNCTGVTRGQLGEAVAAGCRSVEQLAACTRASTVCGSCKPLLAELAGGAAVREPVRAHRPLLGGAAAALAFALLMLAAPAIPFADTVQLQWRWDDLWLVSLYKQVSGFSVLGLTVLGLLLTFRKRWSRISFGDFAIWRVLHVVLGLSALAALYVHTGGRLGNQLNFLLMASFSGLILAGGVAGLMIAQEHHLPPALVRRWRDNSTWIHILLFWPVPVLLGFHIFKTYYF</sequence>
<feature type="transmembrane region" description="Helical" evidence="13">
    <location>
        <begin position="634"/>
        <end position="652"/>
    </location>
</feature>